<dbReference type="GO" id="GO:0005787">
    <property type="term" value="C:signal peptidase complex"/>
    <property type="evidence" value="ECO:0007669"/>
    <property type="project" value="UniProtKB-UniRule"/>
</dbReference>
<evidence type="ECO:0000256" key="8">
    <source>
        <dbReference type="ARBA" id="ARBA00045608"/>
    </source>
</evidence>
<feature type="transmembrane region" description="Helical" evidence="9">
    <location>
        <begin position="56"/>
        <end position="74"/>
    </location>
</feature>
<keyword evidence="6 9" id="KW-1133">Transmembrane helix</keyword>
<dbReference type="GO" id="GO:0045047">
    <property type="term" value="P:protein targeting to ER"/>
    <property type="evidence" value="ECO:0007669"/>
    <property type="project" value="TreeGrafter"/>
</dbReference>
<dbReference type="EMBL" id="JAIWYP010000002">
    <property type="protein sequence ID" value="KAH3870492.1"/>
    <property type="molecule type" value="Genomic_DNA"/>
</dbReference>
<name>A0A9D4M7G4_DREPO</name>
<dbReference type="Proteomes" id="UP000828390">
    <property type="component" value="Unassembled WGS sequence"/>
</dbReference>
<evidence type="ECO:0000256" key="9">
    <source>
        <dbReference type="RuleBase" id="RU368033"/>
    </source>
</evidence>
<evidence type="ECO:0000256" key="1">
    <source>
        <dbReference type="ARBA" id="ARBA00004477"/>
    </source>
</evidence>
<dbReference type="OrthoDB" id="29558at2759"/>
<evidence type="ECO:0000313" key="10">
    <source>
        <dbReference type="EMBL" id="KAH3870492.1"/>
    </source>
</evidence>
<evidence type="ECO:0000256" key="2">
    <source>
        <dbReference type="ARBA" id="ARBA00007324"/>
    </source>
</evidence>
<reference evidence="10" key="2">
    <citation type="submission" date="2020-11" db="EMBL/GenBank/DDBJ databases">
        <authorList>
            <person name="McCartney M.A."/>
            <person name="Auch B."/>
            <person name="Kono T."/>
            <person name="Mallez S."/>
            <person name="Becker A."/>
            <person name="Gohl D.M."/>
            <person name="Silverstein K.A.T."/>
            <person name="Koren S."/>
            <person name="Bechman K.B."/>
            <person name="Herman A."/>
            <person name="Abrahante J.E."/>
            <person name="Garbe J."/>
        </authorList>
    </citation>
    <scope>NUCLEOTIDE SEQUENCE</scope>
    <source>
        <strain evidence="10">Duluth1</strain>
        <tissue evidence="10">Whole animal</tissue>
    </source>
</reference>
<dbReference type="PANTHER" id="PTHR13085:SF0">
    <property type="entry name" value="SIGNAL PEPTIDASE COMPLEX SUBUNIT 2"/>
    <property type="match status" value="1"/>
</dbReference>
<evidence type="ECO:0000256" key="4">
    <source>
        <dbReference type="ARBA" id="ARBA00022692"/>
    </source>
</evidence>
<protein>
    <recommendedName>
        <fullName evidence="3 9">Signal peptidase complex subunit 2</fullName>
    </recommendedName>
</protein>
<dbReference type="GO" id="GO:0008233">
    <property type="term" value="F:peptidase activity"/>
    <property type="evidence" value="ECO:0007669"/>
    <property type="project" value="UniProtKB-UniRule"/>
</dbReference>
<keyword evidence="11" id="KW-1185">Reference proteome</keyword>
<comment type="caution">
    <text evidence="10">The sequence shown here is derived from an EMBL/GenBank/DDBJ whole genome shotgun (WGS) entry which is preliminary data.</text>
</comment>
<gene>
    <name evidence="10" type="ORF">DPMN_033680</name>
</gene>
<proteinExistence type="inferred from homology"/>
<feature type="transmembrane region" description="Helical" evidence="9">
    <location>
        <begin position="86"/>
        <end position="107"/>
    </location>
</feature>
<evidence type="ECO:0000256" key="3">
    <source>
        <dbReference type="ARBA" id="ARBA00017057"/>
    </source>
</evidence>
<evidence type="ECO:0000256" key="5">
    <source>
        <dbReference type="ARBA" id="ARBA00022824"/>
    </source>
</evidence>
<comment type="subcellular location">
    <subcellularLocation>
        <location evidence="1 9">Endoplasmic reticulum membrane</location>
        <topology evidence="1 9">Multi-pass membrane protein</topology>
    </subcellularLocation>
</comment>
<dbReference type="AlphaFoldDB" id="A0A9D4M7G4"/>
<dbReference type="PANTHER" id="PTHR13085">
    <property type="entry name" value="MICROSOMAL SIGNAL PEPTIDASE 25 KDA SUBUNIT"/>
    <property type="match status" value="1"/>
</dbReference>
<accession>A0A9D4M7G4</accession>
<comment type="function">
    <text evidence="8 9">Component of the signal peptidase complex (SPC) which catalyzes the cleavage of N-terminal signal sequences from nascent proteins as they are translocated into the lumen of the endoplasmic reticulum. Enhances the enzymatic activity of SPC and facilitates the interactions between different components of the translocation site.</text>
</comment>
<comment type="similarity">
    <text evidence="2 9">Belongs to the SPCS2 family.</text>
</comment>
<evidence type="ECO:0000313" key="11">
    <source>
        <dbReference type="Proteomes" id="UP000828390"/>
    </source>
</evidence>
<keyword evidence="5 9" id="KW-0256">Endoplasmic reticulum</keyword>
<keyword evidence="4 9" id="KW-0812">Transmembrane</keyword>
<dbReference type="GO" id="GO:0006465">
    <property type="term" value="P:signal peptide processing"/>
    <property type="evidence" value="ECO:0007669"/>
    <property type="project" value="UniProtKB-UniRule"/>
</dbReference>
<evidence type="ECO:0000256" key="7">
    <source>
        <dbReference type="ARBA" id="ARBA00023136"/>
    </source>
</evidence>
<dbReference type="InterPro" id="IPR009582">
    <property type="entry name" value="Spc2/SPCS2"/>
</dbReference>
<sequence length="198" mass="22600">MGKEDSDNGKYKTIEEKPVKIDKWDTAALKNALDDGAKKVMLETYGFTESHALTDGRLLICTIAVGFAMFALIWDYLRPFPESRPVLIMCVLSYFFLMGVLTLYMTYKEKGIFLVALEKDKAKVDPDNRWELASTLRKYDDQYTLSMTYTDAASKKTRTSQITKSVASFFDENGVLCMDLYQPEVKMLKNNVSVSKKE</sequence>
<keyword evidence="7 9" id="KW-0472">Membrane</keyword>
<dbReference type="Pfam" id="PF06703">
    <property type="entry name" value="SPC25"/>
    <property type="match status" value="1"/>
</dbReference>
<reference evidence="10" key="1">
    <citation type="journal article" date="2019" name="bioRxiv">
        <title>The Genome of the Zebra Mussel, Dreissena polymorpha: A Resource for Invasive Species Research.</title>
        <authorList>
            <person name="McCartney M.A."/>
            <person name="Auch B."/>
            <person name="Kono T."/>
            <person name="Mallez S."/>
            <person name="Zhang Y."/>
            <person name="Obille A."/>
            <person name="Becker A."/>
            <person name="Abrahante J.E."/>
            <person name="Garbe J."/>
            <person name="Badalamenti J.P."/>
            <person name="Herman A."/>
            <person name="Mangelson H."/>
            <person name="Liachko I."/>
            <person name="Sullivan S."/>
            <person name="Sone E.D."/>
            <person name="Koren S."/>
            <person name="Silverstein K.A.T."/>
            <person name="Beckman K.B."/>
            <person name="Gohl D.M."/>
        </authorList>
    </citation>
    <scope>NUCLEOTIDE SEQUENCE</scope>
    <source>
        <strain evidence="10">Duluth1</strain>
        <tissue evidence="10">Whole animal</tissue>
    </source>
</reference>
<evidence type="ECO:0000256" key="6">
    <source>
        <dbReference type="ARBA" id="ARBA00022989"/>
    </source>
</evidence>
<organism evidence="10 11">
    <name type="scientific">Dreissena polymorpha</name>
    <name type="common">Zebra mussel</name>
    <name type="synonym">Mytilus polymorpha</name>
    <dbReference type="NCBI Taxonomy" id="45954"/>
    <lineage>
        <taxon>Eukaryota</taxon>
        <taxon>Metazoa</taxon>
        <taxon>Spiralia</taxon>
        <taxon>Lophotrochozoa</taxon>
        <taxon>Mollusca</taxon>
        <taxon>Bivalvia</taxon>
        <taxon>Autobranchia</taxon>
        <taxon>Heteroconchia</taxon>
        <taxon>Euheterodonta</taxon>
        <taxon>Imparidentia</taxon>
        <taxon>Neoheterodontei</taxon>
        <taxon>Myida</taxon>
        <taxon>Dreissenoidea</taxon>
        <taxon>Dreissenidae</taxon>
        <taxon>Dreissena</taxon>
    </lineage>
</organism>